<comment type="caution">
    <text evidence="3">The sequence shown here is derived from an EMBL/GenBank/DDBJ whole genome shotgun (WGS) entry which is preliminary data.</text>
</comment>
<keyword evidence="3" id="KW-0808">Transferase</keyword>
<dbReference type="CDD" id="cd00158">
    <property type="entry name" value="RHOD"/>
    <property type="match status" value="1"/>
</dbReference>
<dbReference type="PANTHER" id="PTHR43031:SF18">
    <property type="entry name" value="RHODANESE-RELATED SULFURTRANSFERASES"/>
    <property type="match status" value="1"/>
</dbReference>
<name>A0A2S7VVN6_PHOAN</name>
<dbReference type="PROSITE" id="PS50206">
    <property type="entry name" value="RHODANESE_3"/>
    <property type="match status" value="1"/>
</dbReference>
<dbReference type="AlphaFoldDB" id="A0A2S7VVN6"/>
<dbReference type="PANTHER" id="PTHR43031">
    <property type="entry name" value="FAD-DEPENDENT OXIDOREDUCTASE"/>
    <property type="match status" value="1"/>
</dbReference>
<dbReference type="InterPro" id="IPR050229">
    <property type="entry name" value="GlpE_sulfurtransferase"/>
</dbReference>
<dbReference type="Proteomes" id="UP000238730">
    <property type="component" value="Unassembled WGS sequence"/>
</dbReference>
<gene>
    <name evidence="3" type="ORF">BTO08_00035</name>
</gene>
<accession>A0A2S7VVN6</accession>
<dbReference type="InterPro" id="IPR036873">
    <property type="entry name" value="Rhodanese-like_dom_sf"/>
</dbReference>
<dbReference type="Gene3D" id="3.40.250.10">
    <property type="entry name" value="Rhodanese-like domain"/>
    <property type="match status" value="1"/>
</dbReference>
<dbReference type="OrthoDB" id="9814704at2"/>
<dbReference type="RefSeq" id="WP_105059406.1">
    <property type="nucleotide sequence ID" value="NZ_MSCJ01000001.1"/>
</dbReference>
<evidence type="ECO:0000313" key="4">
    <source>
        <dbReference type="Proteomes" id="UP000238730"/>
    </source>
</evidence>
<sequence>MKNKRGLLAVFLTFFTAISFAKNVSPDEFWQLEQTHNPIIVDVRTADEFAAGHISNAVNIPFEQIATISKYLTDKSKPILLYCRSGRRAEIAEAELYSLGYKNTFNGISYQQLLRTKPKD</sequence>
<feature type="signal peptide" evidence="1">
    <location>
        <begin position="1"/>
        <end position="21"/>
    </location>
</feature>
<dbReference type="SUPFAM" id="SSF52821">
    <property type="entry name" value="Rhodanese/Cell cycle control phosphatase"/>
    <property type="match status" value="1"/>
</dbReference>
<organism evidence="3 4">
    <name type="scientific">Photobacterium angustum</name>
    <dbReference type="NCBI Taxonomy" id="661"/>
    <lineage>
        <taxon>Bacteria</taxon>
        <taxon>Pseudomonadati</taxon>
        <taxon>Pseudomonadota</taxon>
        <taxon>Gammaproteobacteria</taxon>
        <taxon>Vibrionales</taxon>
        <taxon>Vibrionaceae</taxon>
        <taxon>Photobacterium</taxon>
    </lineage>
</organism>
<keyword evidence="1" id="KW-0732">Signal</keyword>
<evidence type="ECO:0000313" key="3">
    <source>
        <dbReference type="EMBL" id="PQJ65925.1"/>
    </source>
</evidence>
<feature type="domain" description="Rhodanese" evidence="2">
    <location>
        <begin position="34"/>
        <end position="106"/>
    </location>
</feature>
<reference evidence="3 4" key="1">
    <citation type="submission" date="2016-12" db="EMBL/GenBank/DDBJ databases">
        <title>Diversity of luminous bacteria.</title>
        <authorList>
            <person name="Yoshizawa S."/>
            <person name="Kogure K."/>
        </authorList>
    </citation>
    <scope>NUCLEOTIDE SEQUENCE [LARGE SCALE GENOMIC DNA]</scope>
    <source>
        <strain evidence="3 4">LC1-200</strain>
    </source>
</reference>
<dbReference type="EMBL" id="MSCJ01000001">
    <property type="protein sequence ID" value="PQJ65925.1"/>
    <property type="molecule type" value="Genomic_DNA"/>
</dbReference>
<dbReference type="GO" id="GO:0016740">
    <property type="term" value="F:transferase activity"/>
    <property type="evidence" value="ECO:0007669"/>
    <property type="project" value="UniProtKB-KW"/>
</dbReference>
<dbReference type="InterPro" id="IPR001763">
    <property type="entry name" value="Rhodanese-like_dom"/>
</dbReference>
<evidence type="ECO:0000259" key="2">
    <source>
        <dbReference type="PROSITE" id="PS50206"/>
    </source>
</evidence>
<dbReference type="Pfam" id="PF00581">
    <property type="entry name" value="Rhodanese"/>
    <property type="match status" value="1"/>
</dbReference>
<feature type="chain" id="PRO_5015603041" evidence="1">
    <location>
        <begin position="22"/>
        <end position="120"/>
    </location>
</feature>
<evidence type="ECO:0000256" key="1">
    <source>
        <dbReference type="SAM" id="SignalP"/>
    </source>
</evidence>
<protein>
    <submittedName>
        <fullName evidence="3">Sulfurtransferase</fullName>
    </submittedName>
</protein>
<proteinExistence type="predicted"/>
<dbReference type="SMART" id="SM00450">
    <property type="entry name" value="RHOD"/>
    <property type="match status" value="1"/>
</dbReference>